<keyword evidence="3" id="KW-1185">Reference proteome</keyword>
<evidence type="ECO:0000256" key="1">
    <source>
        <dbReference type="SAM" id="MobiDB-lite"/>
    </source>
</evidence>
<evidence type="ECO:0000313" key="2">
    <source>
        <dbReference type="EMBL" id="KAF2813348.1"/>
    </source>
</evidence>
<dbReference type="AlphaFoldDB" id="A0A6A6YXR1"/>
<sequence length="201" mass="21534">MIWAPSNPYSSLDLLESVASQTVLLPLKKKAQGSAIPLATPRTKSPSAFLSSISTSAYFSTNQATHNHHDIRSAPPLRTPPRNPYPRPLQPGTPTISHHNAPRRTVSLIPNPESASLSLFYTLGASYTSFDPRVASLPENMTARARAAGTDPTAYQRTGSGGALRSLTITCRRVDGEKGRLEAFSQTLMTNLPDSVHGSAA</sequence>
<reference evidence="4" key="3">
    <citation type="submission" date="2025-04" db="UniProtKB">
        <authorList>
            <consortium name="RefSeq"/>
        </authorList>
    </citation>
    <scope>IDENTIFICATION</scope>
    <source>
        <strain evidence="4">CBS 304.34</strain>
    </source>
</reference>
<name>A0A6A6YXR1_9PEZI</name>
<proteinExistence type="predicted"/>
<organism evidence="2">
    <name type="scientific">Mytilinidion resinicola</name>
    <dbReference type="NCBI Taxonomy" id="574789"/>
    <lineage>
        <taxon>Eukaryota</taxon>
        <taxon>Fungi</taxon>
        <taxon>Dikarya</taxon>
        <taxon>Ascomycota</taxon>
        <taxon>Pezizomycotina</taxon>
        <taxon>Dothideomycetes</taxon>
        <taxon>Pleosporomycetidae</taxon>
        <taxon>Mytilinidiales</taxon>
        <taxon>Mytilinidiaceae</taxon>
        <taxon>Mytilinidion</taxon>
    </lineage>
</organism>
<dbReference type="EMBL" id="MU003696">
    <property type="protein sequence ID" value="KAF2813348.1"/>
    <property type="molecule type" value="Genomic_DNA"/>
</dbReference>
<dbReference type="GeneID" id="54466088"/>
<feature type="region of interest" description="Disordered" evidence="1">
    <location>
        <begin position="63"/>
        <end position="100"/>
    </location>
</feature>
<reference evidence="4" key="2">
    <citation type="submission" date="2020-04" db="EMBL/GenBank/DDBJ databases">
        <authorList>
            <consortium name="NCBI Genome Project"/>
        </authorList>
    </citation>
    <scope>NUCLEOTIDE SEQUENCE</scope>
    <source>
        <strain evidence="4">CBS 304.34</strain>
    </source>
</reference>
<dbReference type="Proteomes" id="UP000504636">
    <property type="component" value="Unplaced"/>
</dbReference>
<protein>
    <submittedName>
        <fullName evidence="2 4">Uncharacterized protein</fullName>
    </submittedName>
</protein>
<reference evidence="2 4" key="1">
    <citation type="journal article" date="2020" name="Stud. Mycol.">
        <title>101 Dothideomycetes genomes: a test case for predicting lifestyles and emergence of pathogens.</title>
        <authorList>
            <person name="Haridas S."/>
            <person name="Albert R."/>
            <person name="Binder M."/>
            <person name="Bloem J."/>
            <person name="Labutti K."/>
            <person name="Salamov A."/>
            <person name="Andreopoulos B."/>
            <person name="Baker S."/>
            <person name="Barry K."/>
            <person name="Bills G."/>
            <person name="Bluhm B."/>
            <person name="Cannon C."/>
            <person name="Castanera R."/>
            <person name="Culley D."/>
            <person name="Daum C."/>
            <person name="Ezra D."/>
            <person name="Gonzalez J."/>
            <person name="Henrissat B."/>
            <person name="Kuo A."/>
            <person name="Liang C."/>
            <person name="Lipzen A."/>
            <person name="Lutzoni F."/>
            <person name="Magnuson J."/>
            <person name="Mondo S."/>
            <person name="Nolan M."/>
            <person name="Ohm R."/>
            <person name="Pangilinan J."/>
            <person name="Park H.-J."/>
            <person name="Ramirez L."/>
            <person name="Alfaro M."/>
            <person name="Sun H."/>
            <person name="Tritt A."/>
            <person name="Yoshinaga Y."/>
            <person name="Zwiers L.-H."/>
            <person name="Turgeon B."/>
            <person name="Goodwin S."/>
            <person name="Spatafora J."/>
            <person name="Crous P."/>
            <person name="Grigoriev I."/>
        </authorList>
    </citation>
    <scope>NUCLEOTIDE SEQUENCE</scope>
    <source>
        <strain evidence="2 4">CBS 304.34</strain>
    </source>
</reference>
<accession>A0A6A6YXR1</accession>
<feature type="compositionally biased region" description="Pro residues" evidence="1">
    <location>
        <begin position="77"/>
        <end position="91"/>
    </location>
</feature>
<gene>
    <name evidence="2 4" type="ORF">BDZ99DRAFT_517618</name>
</gene>
<evidence type="ECO:0000313" key="4">
    <source>
        <dbReference type="RefSeq" id="XP_033580312.1"/>
    </source>
</evidence>
<evidence type="ECO:0000313" key="3">
    <source>
        <dbReference type="Proteomes" id="UP000504636"/>
    </source>
</evidence>
<dbReference type="RefSeq" id="XP_033580312.1">
    <property type="nucleotide sequence ID" value="XM_033725195.1"/>
</dbReference>